<dbReference type="EMBL" id="BAHD01000134">
    <property type="protein sequence ID" value="GAB98355.1"/>
    <property type="molecule type" value="Genomic_DNA"/>
</dbReference>
<accession>K6WGF3</accession>
<dbReference type="Proteomes" id="UP000008366">
    <property type="component" value="Unassembled WGS sequence"/>
</dbReference>
<sequence>MDNAPVELWLPAAGDALPECLLGVPLLSLPVGDSFFKLVTSSVWTPLTWGDSVRAVPPPDGGYSVRALAAAGPHVRAVVTYEPTVAAMSARTVAQAWGERGAVAIETAPGLFVTAWSPELDGAAVRDALAASIGADDRWSVLEVWEPHERTPEAIAAHFPTQ</sequence>
<reference evidence="1 2" key="1">
    <citation type="submission" date="2012-08" db="EMBL/GenBank/DDBJ databases">
        <title>Whole genome shotgun sequence of Kineosphaera limosa NBRC 100340.</title>
        <authorList>
            <person name="Yoshida I."/>
            <person name="Isaki S."/>
            <person name="Hosoyama A."/>
            <person name="Tsuchikane K."/>
            <person name="Katsumata H."/>
            <person name="Ando Y."/>
            <person name="Ohji S."/>
            <person name="Hamada M."/>
            <person name="Tamura T."/>
            <person name="Yamazoe A."/>
            <person name="Yamazaki S."/>
            <person name="Fujita N."/>
        </authorList>
    </citation>
    <scope>NUCLEOTIDE SEQUENCE [LARGE SCALE GENOMIC DNA]</scope>
    <source>
        <strain evidence="1 2">NBRC 100340</strain>
    </source>
</reference>
<gene>
    <name evidence="1" type="ORF">KILIM_134_00040</name>
</gene>
<name>K6WGF3_9MICO</name>
<evidence type="ECO:0000313" key="2">
    <source>
        <dbReference type="Proteomes" id="UP000008366"/>
    </source>
</evidence>
<evidence type="ECO:0008006" key="3">
    <source>
        <dbReference type="Google" id="ProtNLM"/>
    </source>
</evidence>
<protein>
    <recommendedName>
        <fullName evidence="3">DUF4265 domain-containing protein</fullName>
    </recommendedName>
</protein>
<evidence type="ECO:0000313" key="1">
    <source>
        <dbReference type="EMBL" id="GAB98355.1"/>
    </source>
</evidence>
<dbReference type="RefSeq" id="WP_006594887.1">
    <property type="nucleotide sequence ID" value="NZ_BAHD01000134.1"/>
</dbReference>
<keyword evidence="2" id="KW-1185">Reference proteome</keyword>
<comment type="caution">
    <text evidence="1">The sequence shown here is derived from an EMBL/GenBank/DDBJ whole genome shotgun (WGS) entry which is preliminary data.</text>
</comment>
<dbReference type="AlphaFoldDB" id="K6WGF3"/>
<proteinExistence type="predicted"/>
<organism evidence="1 2">
    <name type="scientific">Kineosphaera limosa NBRC 100340</name>
    <dbReference type="NCBI Taxonomy" id="1184609"/>
    <lineage>
        <taxon>Bacteria</taxon>
        <taxon>Bacillati</taxon>
        <taxon>Actinomycetota</taxon>
        <taxon>Actinomycetes</taxon>
        <taxon>Micrococcales</taxon>
        <taxon>Dermatophilaceae</taxon>
        <taxon>Kineosphaera</taxon>
    </lineage>
</organism>